<accession>A0AAV8YF52</accession>
<dbReference type="AlphaFoldDB" id="A0AAV8YF52"/>
<proteinExistence type="predicted"/>
<name>A0AAV8YF52_9CUCU</name>
<evidence type="ECO:0000313" key="1">
    <source>
        <dbReference type="EMBL" id="KAJ8950041.1"/>
    </source>
</evidence>
<evidence type="ECO:0000313" key="2">
    <source>
        <dbReference type="Proteomes" id="UP001162156"/>
    </source>
</evidence>
<keyword evidence="2" id="KW-1185">Reference proteome</keyword>
<protein>
    <submittedName>
        <fullName evidence="1">Uncharacterized protein</fullName>
    </submittedName>
</protein>
<reference evidence="1" key="1">
    <citation type="journal article" date="2023" name="Insect Mol. Biol.">
        <title>Genome sequencing provides insights into the evolution of gene families encoding plant cell wall-degrading enzymes in longhorned beetles.</title>
        <authorList>
            <person name="Shin N.R."/>
            <person name="Okamura Y."/>
            <person name="Kirsch R."/>
            <person name="Pauchet Y."/>
        </authorList>
    </citation>
    <scope>NUCLEOTIDE SEQUENCE</scope>
    <source>
        <strain evidence="1">RBIC_L_NR</strain>
    </source>
</reference>
<gene>
    <name evidence="1" type="ORF">NQ314_008047</name>
</gene>
<comment type="caution">
    <text evidence="1">The sequence shown here is derived from an EMBL/GenBank/DDBJ whole genome shotgun (WGS) entry which is preliminary data.</text>
</comment>
<organism evidence="1 2">
    <name type="scientific">Rhamnusium bicolor</name>
    <dbReference type="NCBI Taxonomy" id="1586634"/>
    <lineage>
        <taxon>Eukaryota</taxon>
        <taxon>Metazoa</taxon>
        <taxon>Ecdysozoa</taxon>
        <taxon>Arthropoda</taxon>
        <taxon>Hexapoda</taxon>
        <taxon>Insecta</taxon>
        <taxon>Pterygota</taxon>
        <taxon>Neoptera</taxon>
        <taxon>Endopterygota</taxon>
        <taxon>Coleoptera</taxon>
        <taxon>Polyphaga</taxon>
        <taxon>Cucujiformia</taxon>
        <taxon>Chrysomeloidea</taxon>
        <taxon>Cerambycidae</taxon>
        <taxon>Lepturinae</taxon>
        <taxon>Rhagiini</taxon>
        <taxon>Rhamnusium</taxon>
    </lineage>
</organism>
<sequence>QSENFETESQNSLQEENIEIVLEENVMESGKKNESEMSEIEFDNEIDMNDGTTVYAVAYNKYLMSEIDRLSIKLQKWVTTWNVSHSAVNDLLTWSDYKYNLKRKAAALKQNIEKTGGGPSEEKDLTELELKLLDCWGNILSA</sequence>
<feature type="non-terminal residue" evidence="1">
    <location>
        <position position="1"/>
    </location>
</feature>
<dbReference type="EMBL" id="JANEYF010002187">
    <property type="protein sequence ID" value="KAJ8950041.1"/>
    <property type="molecule type" value="Genomic_DNA"/>
</dbReference>
<dbReference type="Proteomes" id="UP001162156">
    <property type="component" value="Unassembled WGS sequence"/>
</dbReference>